<dbReference type="STRING" id="1802668.A2831_02280"/>
<dbReference type="AlphaFoldDB" id="A0A1F8ETC0"/>
<dbReference type="SUPFAM" id="SSF102114">
    <property type="entry name" value="Radical SAM enzymes"/>
    <property type="match status" value="1"/>
</dbReference>
<dbReference type="InterPro" id="IPR007197">
    <property type="entry name" value="rSAM"/>
</dbReference>
<keyword evidence="4" id="KW-0479">Metal-binding</keyword>
<evidence type="ECO:0000313" key="8">
    <source>
        <dbReference type="EMBL" id="OGN04115.1"/>
    </source>
</evidence>
<dbReference type="Proteomes" id="UP000177507">
    <property type="component" value="Unassembled WGS sequence"/>
</dbReference>
<dbReference type="InterPro" id="IPR034391">
    <property type="entry name" value="AdoMet-like_SPASM_containing"/>
</dbReference>
<dbReference type="InterPro" id="IPR058240">
    <property type="entry name" value="rSAM_sf"/>
</dbReference>
<dbReference type="GO" id="GO:0051536">
    <property type="term" value="F:iron-sulfur cluster binding"/>
    <property type="evidence" value="ECO:0007669"/>
    <property type="project" value="UniProtKB-KW"/>
</dbReference>
<dbReference type="CDD" id="cd21109">
    <property type="entry name" value="SPASM"/>
    <property type="match status" value="1"/>
</dbReference>
<dbReference type="GO" id="GO:0003824">
    <property type="term" value="F:catalytic activity"/>
    <property type="evidence" value="ECO:0007669"/>
    <property type="project" value="InterPro"/>
</dbReference>
<organism evidence="8 9">
    <name type="scientific">Candidatus Yanofskybacteria bacterium RIFCSPHIGHO2_01_FULL_44_17</name>
    <dbReference type="NCBI Taxonomy" id="1802668"/>
    <lineage>
        <taxon>Bacteria</taxon>
        <taxon>Candidatus Yanofskyibacteriota</taxon>
    </lineage>
</organism>
<proteinExistence type="predicted"/>
<dbReference type="GO" id="GO:0046872">
    <property type="term" value="F:metal ion binding"/>
    <property type="evidence" value="ECO:0007669"/>
    <property type="project" value="UniProtKB-KW"/>
</dbReference>
<sequence>MDEIVIPSFIQIETVAGLCNYRCIMCPITESRVTGVMSNEVWTKILNRLLPHVKHIDYLSLCGLGEPMLDKKVHEKVRIAKDLGFRGTGIFTNGELVPETMSEKLMDARLDTLIVSIDGVKKETQSTIRLRSNLDKIVDCMDRFIFVRDRRKRQGKSTTRLMIKFVRQSLNESEEQEYYEFWSRKLKSEYNDKVAFYNVNNVGGRAYFPEKLSDEILAESKNFRCDEVYRRAFIAEDGRLNFCAGDQDGSHNMGNIFTHDLVEAYNSEMHRRYRATMDRGEILSLELCKNCSIARTISTKVIKDPMPNPGESSGLVQIQLR</sequence>
<dbReference type="PANTHER" id="PTHR11228">
    <property type="entry name" value="RADICAL SAM DOMAIN PROTEIN"/>
    <property type="match status" value="1"/>
</dbReference>
<evidence type="ECO:0000256" key="1">
    <source>
        <dbReference type="ARBA" id="ARBA00001966"/>
    </source>
</evidence>
<reference evidence="8 9" key="1">
    <citation type="journal article" date="2016" name="Nat. Commun.">
        <title>Thousands of microbial genomes shed light on interconnected biogeochemical processes in an aquifer system.</title>
        <authorList>
            <person name="Anantharaman K."/>
            <person name="Brown C.T."/>
            <person name="Hug L.A."/>
            <person name="Sharon I."/>
            <person name="Castelle C.J."/>
            <person name="Probst A.J."/>
            <person name="Thomas B.C."/>
            <person name="Singh A."/>
            <person name="Wilkins M.J."/>
            <person name="Karaoz U."/>
            <person name="Brodie E.L."/>
            <person name="Williams K.H."/>
            <person name="Hubbard S.S."/>
            <person name="Banfield J.F."/>
        </authorList>
    </citation>
    <scope>NUCLEOTIDE SEQUENCE [LARGE SCALE GENOMIC DNA]</scope>
</reference>
<dbReference type="Gene3D" id="3.20.20.70">
    <property type="entry name" value="Aldolase class I"/>
    <property type="match status" value="1"/>
</dbReference>
<dbReference type="InterPro" id="IPR050377">
    <property type="entry name" value="Radical_SAM_PqqE_MftC-like"/>
</dbReference>
<comment type="cofactor">
    <cofactor evidence="1">
        <name>[4Fe-4S] cluster</name>
        <dbReference type="ChEBI" id="CHEBI:49883"/>
    </cofactor>
</comment>
<accession>A0A1F8ETC0</accession>
<dbReference type="InterPro" id="IPR013785">
    <property type="entry name" value="Aldolase_TIM"/>
</dbReference>
<keyword evidence="2" id="KW-0004">4Fe-4S</keyword>
<dbReference type="SFLD" id="SFLDS00029">
    <property type="entry name" value="Radical_SAM"/>
    <property type="match status" value="1"/>
</dbReference>
<dbReference type="PANTHER" id="PTHR11228:SF7">
    <property type="entry name" value="PQQA PEPTIDE CYCLASE"/>
    <property type="match status" value="1"/>
</dbReference>
<gene>
    <name evidence="8" type="ORF">A2831_02280</name>
</gene>
<keyword evidence="6" id="KW-0411">Iron-sulfur</keyword>
<name>A0A1F8ETC0_9BACT</name>
<dbReference type="Pfam" id="PF04055">
    <property type="entry name" value="Radical_SAM"/>
    <property type="match status" value="1"/>
</dbReference>
<evidence type="ECO:0000259" key="7">
    <source>
        <dbReference type="PROSITE" id="PS51918"/>
    </source>
</evidence>
<evidence type="ECO:0000256" key="6">
    <source>
        <dbReference type="ARBA" id="ARBA00023014"/>
    </source>
</evidence>
<dbReference type="CDD" id="cd01335">
    <property type="entry name" value="Radical_SAM"/>
    <property type="match status" value="1"/>
</dbReference>
<comment type="caution">
    <text evidence="8">The sequence shown here is derived from an EMBL/GenBank/DDBJ whole genome shotgun (WGS) entry which is preliminary data.</text>
</comment>
<evidence type="ECO:0000256" key="2">
    <source>
        <dbReference type="ARBA" id="ARBA00022485"/>
    </source>
</evidence>
<evidence type="ECO:0000313" key="9">
    <source>
        <dbReference type="Proteomes" id="UP000177507"/>
    </source>
</evidence>
<dbReference type="SFLD" id="SFLDG01387">
    <property type="entry name" value="BtrN-like_SPASM_domain_contain"/>
    <property type="match status" value="1"/>
</dbReference>
<dbReference type="PROSITE" id="PS51918">
    <property type="entry name" value="RADICAL_SAM"/>
    <property type="match status" value="1"/>
</dbReference>
<keyword evidence="3" id="KW-0949">S-adenosyl-L-methionine</keyword>
<dbReference type="EMBL" id="MGJI01000025">
    <property type="protein sequence ID" value="OGN04115.1"/>
    <property type="molecule type" value="Genomic_DNA"/>
</dbReference>
<feature type="domain" description="Radical SAM core" evidence="7">
    <location>
        <begin position="2"/>
        <end position="239"/>
    </location>
</feature>
<evidence type="ECO:0000256" key="3">
    <source>
        <dbReference type="ARBA" id="ARBA00022691"/>
    </source>
</evidence>
<dbReference type="InterPro" id="IPR023885">
    <property type="entry name" value="4Fe4S-binding_SPASM_dom"/>
</dbReference>
<dbReference type="SFLD" id="SFLDG01067">
    <property type="entry name" value="SPASM/twitch_domain_containing"/>
    <property type="match status" value="1"/>
</dbReference>
<protein>
    <recommendedName>
        <fullName evidence="7">Radical SAM core domain-containing protein</fullName>
    </recommendedName>
</protein>
<evidence type="ECO:0000256" key="5">
    <source>
        <dbReference type="ARBA" id="ARBA00023004"/>
    </source>
</evidence>
<dbReference type="Pfam" id="PF13186">
    <property type="entry name" value="SPASM"/>
    <property type="match status" value="1"/>
</dbReference>
<evidence type="ECO:0000256" key="4">
    <source>
        <dbReference type="ARBA" id="ARBA00022723"/>
    </source>
</evidence>
<keyword evidence="5" id="KW-0408">Iron</keyword>